<reference evidence="3" key="1">
    <citation type="submission" date="2016-01" db="EMBL/GenBank/DDBJ databases">
        <title>Draft genome of Chromobacterium sp. F49.</title>
        <authorList>
            <person name="Hong K.W."/>
        </authorList>
    </citation>
    <scope>NUCLEOTIDE SEQUENCE [LARGE SCALE GENOMIC DNA]</scope>
    <source>
        <strain evidence="3">CN10</strain>
    </source>
</reference>
<organism evidence="2 3">
    <name type="scientific">Crenobacter luteus</name>
    <dbReference type="NCBI Taxonomy" id="1452487"/>
    <lineage>
        <taxon>Bacteria</taxon>
        <taxon>Pseudomonadati</taxon>
        <taxon>Pseudomonadota</taxon>
        <taxon>Betaproteobacteria</taxon>
        <taxon>Neisseriales</taxon>
        <taxon>Neisseriaceae</taxon>
        <taxon>Crenobacter</taxon>
    </lineage>
</organism>
<dbReference type="STRING" id="1452487.AVW16_06285"/>
<dbReference type="InterPro" id="IPR011322">
    <property type="entry name" value="N-reg_PII-like_a/b"/>
</dbReference>
<dbReference type="OrthoDB" id="5339790at2"/>
<name>A0A161SJY4_9NEIS</name>
<dbReference type="Gene3D" id="3.30.70.120">
    <property type="match status" value="1"/>
</dbReference>
<sequence>MHGYQLTFFTHQDRRHEGRPLADWLLDEARRMGLAGATLVAAAEGFGAHGRRRSARFFELADLPVELTLVLGADEAERLLAHLKAAGVDVFYVMTPAEFGSTGAR</sequence>
<dbReference type="Proteomes" id="UP000076625">
    <property type="component" value="Unassembled WGS sequence"/>
</dbReference>
<dbReference type="InterPro" id="IPR015867">
    <property type="entry name" value="N-reg_PII/ATP_PRibTrfase_C"/>
</dbReference>
<comment type="caution">
    <text evidence="2">The sequence shown here is derived from an EMBL/GenBank/DDBJ whole genome shotgun (WGS) entry which is preliminary data.</text>
</comment>
<protein>
    <submittedName>
        <fullName evidence="2">Uncharacterized protein</fullName>
    </submittedName>
</protein>
<dbReference type="InterPro" id="IPR003793">
    <property type="entry name" value="UPF0166"/>
</dbReference>
<dbReference type="RefSeq" id="WP_066610120.1">
    <property type="nucleotide sequence ID" value="NZ_LQQU01000007.1"/>
</dbReference>
<dbReference type="EMBL" id="LQQU01000007">
    <property type="protein sequence ID" value="KZE34480.1"/>
    <property type="molecule type" value="Genomic_DNA"/>
</dbReference>
<evidence type="ECO:0000256" key="1">
    <source>
        <dbReference type="ARBA" id="ARBA00010554"/>
    </source>
</evidence>
<gene>
    <name evidence="2" type="ORF">AVW16_06285</name>
</gene>
<proteinExistence type="inferred from homology"/>
<dbReference type="AlphaFoldDB" id="A0A161SJY4"/>
<keyword evidence="3" id="KW-1185">Reference proteome</keyword>
<dbReference type="Pfam" id="PF02641">
    <property type="entry name" value="DUF190"/>
    <property type="match status" value="1"/>
</dbReference>
<accession>A0A161SJY4</accession>
<dbReference type="SUPFAM" id="SSF54913">
    <property type="entry name" value="GlnB-like"/>
    <property type="match status" value="1"/>
</dbReference>
<evidence type="ECO:0000313" key="2">
    <source>
        <dbReference type="EMBL" id="KZE34480.1"/>
    </source>
</evidence>
<comment type="similarity">
    <text evidence="1">Belongs to the UPF0166 family.</text>
</comment>
<evidence type="ECO:0000313" key="3">
    <source>
        <dbReference type="Proteomes" id="UP000076625"/>
    </source>
</evidence>